<evidence type="ECO:0000256" key="1">
    <source>
        <dbReference type="SAM" id="Phobius"/>
    </source>
</evidence>
<reference evidence="2 3" key="1">
    <citation type="submission" date="2020-12" db="EMBL/GenBank/DDBJ databases">
        <title>FDA dAtabase for Regulatory Grade micrObial Sequences (FDA-ARGOS): Supporting development and validation of Infectious Disease Dx tests.</title>
        <authorList>
            <person name="Sproer C."/>
            <person name="Gronow S."/>
            <person name="Severitt S."/>
            <person name="Schroder I."/>
            <person name="Tallon L."/>
            <person name="Sadzewicz L."/>
            <person name="Zhao X."/>
            <person name="Boylan J."/>
            <person name="Ott S."/>
            <person name="Bowen H."/>
            <person name="Vavikolanu K."/>
            <person name="Mehta A."/>
            <person name="Aluvathingal J."/>
            <person name="Nadendla S."/>
            <person name="Lowell S."/>
            <person name="Myers T."/>
            <person name="Yan Y."/>
            <person name="Sichtig H."/>
        </authorList>
    </citation>
    <scope>NUCLEOTIDE SEQUENCE [LARGE SCALE GENOMIC DNA]</scope>
    <source>
        <strain evidence="2 3">FDAARGOS_864</strain>
    </source>
</reference>
<protein>
    <submittedName>
        <fullName evidence="2">Uncharacterized protein</fullName>
    </submittedName>
</protein>
<feature type="transmembrane region" description="Helical" evidence="1">
    <location>
        <begin position="142"/>
        <end position="161"/>
    </location>
</feature>
<dbReference type="RefSeq" id="WP_129358004.1">
    <property type="nucleotide sequence ID" value="NZ_CP065738.1"/>
</dbReference>
<accession>A0A7T3CHF5</accession>
<name>A0A7T3CHF5_9MICC</name>
<dbReference type="Proteomes" id="UP000594975">
    <property type="component" value="Chromosome"/>
</dbReference>
<dbReference type="AlphaFoldDB" id="A0A7T3CHF5"/>
<dbReference type="GeneID" id="61262404"/>
<feature type="transmembrane region" description="Helical" evidence="1">
    <location>
        <begin position="181"/>
        <end position="204"/>
    </location>
</feature>
<evidence type="ECO:0000313" key="3">
    <source>
        <dbReference type="Proteomes" id="UP000594975"/>
    </source>
</evidence>
<organism evidence="2 3">
    <name type="scientific">Rothia kristinae</name>
    <dbReference type="NCBI Taxonomy" id="37923"/>
    <lineage>
        <taxon>Bacteria</taxon>
        <taxon>Bacillati</taxon>
        <taxon>Actinomycetota</taxon>
        <taxon>Actinomycetes</taxon>
        <taxon>Micrococcales</taxon>
        <taxon>Micrococcaceae</taxon>
        <taxon>Rothia</taxon>
    </lineage>
</organism>
<proteinExistence type="predicted"/>
<sequence length="353" mass="37506">MPVGLFVLALSVLGVVAGTLVGRMPWETPSSATAQFRSAQTYRLESGHTYDIYSKVLLLEDACTVTPQGGTGAVLRQDLDLDSAVVQDEVLWVPVLTFRVSAAGEYRLSCEAGHPMLLADPQQIPDQHRQNTAVMGENDADVAVLLGAFLGLPLRAVLCGVGSARRRRRPGEGRQKTGRNLTVLGGAMILTAIGLAMLTPSAGIPGGQSFSGSREITLPADAEISIYRAEWMSGPYPQKCTVEAVEAGGDGRVRPLPLDTASTGWDGEALLRPVATVRTGEAGTYRVSCPDGKKATAAGPHRMWTADHGIAPGVFGETAAVLLLPALLLLILGPILWIVGHRRMTGKGRWRWV</sequence>
<keyword evidence="1" id="KW-1133">Transmembrane helix</keyword>
<feature type="transmembrane region" description="Helical" evidence="1">
    <location>
        <begin position="319"/>
        <end position="339"/>
    </location>
</feature>
<gene>
    <name evidence="2" type="ORF">I6G21_03380</name>
</gene>
<dbReference type="KEGG" id="rkr:I6G21_03380"/>
<keyword evidence="1" id="KW-0472">Membrane</keyword>
<dbReference type="EMBL" id="CP065738">
    <property type="protein sequence ID" value="QPT54241.1"/>
    <property type="molecule type" value="Genomic_DNA"/>
</dbReference>
<evidence type="ECO:0000313" key="2">
    <source>
        <dbReference type="EMBL" id="QPT54241.1"/>
    </source>
</evidence>
<keyword evidence="1" id="KW-0812">Transmembrane</keyword>